<dbReference type="PANTHER" id="PTHR17985:SF8">
    <property type="entry name" value="TRANSPORT AND GOLGI ORGANIZATION PROTEIN 2 HOMOLOG"/>
    <property type="match status" value="1"/>
</dbReference>
<dbReference type="InterPro" id="IPR008551">
    <property type="entry name" value="TANGO2"/>
</dbReference>
<dbReference type="Proteomes" id="UP001180487">
    <property type="component" value="Unassembled WGS sequence"/>
</dbReference>
<reference evidence="1 2" key="1">
    <citation type="submission" date="2023-07" db="EMBL/GenBank/DDBJ databases">
        <title>Sorghum-associated microbial communities from plants grown in Nebraska, USA.</title>
        <authorList>
            <person name="Schachtman D."/>
        </authorList>
    </citation>
    <scope>NUCLEOTIDE SEQUENCE [LARGE SCALE GENOMIC DNA]</scope>
    <source>
        <strain evidence="1 2">BE313</strain>
    </source>
</reference>
<evidence type="ECO:0000313" key="1">
    <source>
        <dbReference type="EMBL" id="MDR7379588.1"/>
    </source>
</evidence>
<dbReference type="EMBL" id="JAVDXT010000005">
    <property type="protein sequence ID" value="MDR7379588.1"/>
    <property type="molecule type" value="Genomic_DNA"/>
</dbReference>
<name>A0ABU2CE46_9BURK</name>
<evidence type="ECO:0000313" key="2">
    <source>
        <dbReference type="Proteomes" id="UP001180487"/>
    </source>
</evidence>
<keyword evidence="2" id="KW-1185">Reference proteome</keyword>
<comment type="caution">
    <text evidence="1">The sequence shown here is derived from an EMBL/GenBank/DDBJ whole genome shotgun (WGS) entry which is preliminary data.</text>
</comment>
<protein>
    <submittedName>
        <fullName evidence="1">Uncharacterized protein with NRDE domain</fullName>
    </submittedName>
</protein>
<organism evidence="1 2">
    <name type="scientific">Rhodoferax ferrireducens</name>
    <dbReference type="NCBI Taxonomy" id="192843"/>
    <lineage>
        <taxon>Bacteria</taxon>
        <taxon>Pseudomonadati</taxon>
        <taxon>Pseudomonadota</taxon>
        <taxon>Betaproteobacteria</taxon>
        <taxon>Burkholderiales</taxon>
        <taxon>Comamonadaceae</taxon>
        <taxon>Rhodoferax</taxon>
    </lineage>
</organism>
<gene>
    <name evidence="1" type="ORF">J2X19_004284</name>
</gene>
<sequence length="268" mass="28889">MCLLTFQWQPDARVPLTIAANRDEFYARPTLPLHAWPEAGGGQIVAGQDQQGGGTWMGVHQPSGRLAALTNYRDPGHNRADAPSRGGIVTDFLQSPLGADKFAQALAARSDAFNAFNLLLFDGQQLVAFESRHRRHFAPQPGVWAVSNADFDTPWPKLVQLRRAFAEVLQAHQAAESPDISPALEAALWNLLADTCVADDADLPTTGVGLELERALSAAFVHLPHYGTRASTLLQHARSQVSVVERSFGAGGVEAPLGTVRLRLDFGG</sequence>
<dbReference type="PANTHER" id="PTHR17985">
    <property type="entry name" value="SER/THR-RICH PROTEIN T10 IN DGCR REGION"/>
    <property type="match status" value="1"/>
</dbReference>
<proteinExistence type="predicted"/>
<dbReference type="RefSeq" id="WP_310376341.1">
    <property type="nucleotide sequence ID" value="NZ_JAVDXT010000005.1"/>
</dbReference>
<dbReference type="Pfam" id="PF05742">
    <property type="entry name" value="TANGO2"/>
    <property type="match status" value="1"/>
</dbReference>
<accession>A0ABU2CE46</accession>